<dbReference type="InterPro" id="IPR017800">
    <property type="entry name" value="ADOP"/>
</dbReference>
<dbReference type="InterPro" id="IPR050250">
    <property type="entry name" value="Macrolide_Exporter_MacB"/>
</dbReference>
<dbReference type="Pfam" id="PF12704">
    <property type="entry name" value="MacB_PCD"/>
    <property type="match status" value="2"/>
</dbReference>
<keyword evidence="5 7" id="KW-0472">Membrane</keyword>
<sequence>MLDDLRLAVRALAKAPAFALAAVLCIALGIGANTAIFSVVDAVLLRPLPVRDLDRMVVIREDLPKLDLLDAELDPPSTLELATRGDLFERAAGVAETRVNLTTDAAEPARVGAARTLGDYFQLLDAHPVVGRLYAADQSRDGRHRVVVLSYGFWRDRFGGDRAIVGRTLHLSGTPYEVIGVAGPELRYPRAAEVWMPYPVDSTTQSQHGVLVMKVVAKRRADVSAERLRDALARQGRAWGEALAGNGGGNDFARSLVIRPVPLTAFLAGELRPIVLLLAGAVGLVLLIACANVACLQLVRATGRVRELAVRAALGAGSARLVRPLVAESAAVAAIGGALGAAGGAVAVAALARWGPAQYPMLRDARLDPLVLLFAFALAAASALLFGVAPAVRASRVDPQDALRASARGTSAGAERHRFLQGAVVMQVALALALLLSSGLMIRSLSRLIATDPGFRAERVLTAQVALPPRVYQQAAVAPFVDRLLERLRAVPGVQAVGIAASLPFVGSGTASSSPFEVVGRAPDASGEKPHANFNMVSDDYFRAMGMTLKAGRAFAATDAKGAPPVVVVDEQLARQFFPGESAIGKHLRQLGGVGDGDLTIVGVVGDVTPKELGQERHATIYYTYRQTMTPSFGVAVRGVLPPASFAGALRAIVAEQDRQVPVYDVRPMRERVDESLGARRLAVWVLGAFAALALTLALLGITGVLSYTVSQRAHELGIRLAIGAQRGDIVRLVVRQGATLTLAGLGAGLALFLAGGRLLAAALYGVGPHDPATIVASATLLGTVALVASWLPARRAARADATSVLRQS</sequence>
<evidence type="ECO:0000256" key="4">
    <source>
        <dbReference type="ARBA" id="ARBA00022989"/>
    </source>
</evidence>
<proteinExistence type="inferred from homology"/>
<dbReference type="InterPro" id="IPR025857">
    <property type="entry name" value="MacB_PCD"/>
</dbReference>
<evidence type="ECO:0000259" key="8">
    <source>
        <dbReference type="Pfam" id="PF02687"/>
    </source>
</evidence>
<dbReference type="OrthoDB" id="9770036at2"/>
<gene>
    <name evidence="10" type="ORF">J421_1291</name>
</gene>
<dbReference type="AlphaFoldDB" id="W0RHE9"/>
<dbReference type="GO" id="GO:0022857">
    <property type="term" value="F:transmembrane transporter activity"/>
    <property type="evidence" value="ECO:0007669"/>
    <property type="project" value="TreeGrafter"/>
</dbReference>
<evidence type="ECO:0000259" key="9">
    <source>
        <dbReference type="Pfam" id="PF12704"/>
    </source>
</evidence>
<dbReference type="NCBIfam" id="TIGR03434">
    <property type="entry name" value="ADOP"/>
    <property type="match status" value="1"/>
</dbReference>
<evidence type="ECO:0000256" key="7">
    <source>
        <dbReference type="SAM" id="Phobius"/>
    </source>
</evidence>
<keyword evidence="3 7" id="KW-0812">Transmembrane</keyword>
<feature type="domain" description="ABC3 transporter permease C-terminal" evidence="8">
    <location>
        <begin position="689"/>
        <end position="800"/>
    </location>
</feature>
<organism evidence="10 11">
    <name type="scientific">Gemmatirosa kalamazoonensis</name>
    <dbReference type="NCBI Taxonomy" id="861299"/>
    <lineage>
        <taxon>Bacteria</taxon>
        <taxon>Pseudomonadati</taxon>
        <taxon>Gemmatimonadota</taxon>
        <taxon>Gemmatimonadia</taxon>
        <taxon>Gemmatimonadales</taxon>
        <taxon>Gemmatimonadaceae</taxon>
        <taxon>Gemmatirosa</taxon>
    </lineage>
</organism>
<dbReference type="KEGG" id="gba:J421_1291"/>
<feature type="transmembrane region" description="Helical" evidence="7">
    <location>
        <begin position="742"/>
        <end position="767"/>
    </location>
</feature>
<feature type="transmembrane region" description="Helical" evidence="7">
    <location>
        <begin position="371"/>
        <end position="392"/>
    </location>
</feature>
<dbReference type="STRING" id="861299.J421_1291"/>
<dbReference type="InParanoid" id="W0RHE9"/>
<protein>
    <submittedName>
        <fullName evidence="10">Permease</fullName>
    </submittedName>
</protein>
<evidence type="ECO:0000313" key="11">
    <source>
        <dbReference type="Proteomes" id="UP000019151"/>
    </source>
</evidence>
<evidence type="ECO:0000256" key="5">
    <source>
        <dbReference type="ARBA" id="ARBA00023136"/>
    </source>
</evidence>
<feature type="domain" description="ABC3 transporter permease C-terminal" evidence="8">
    <location>
        <begin position="281"/>
        <end position="399"/>
    </location>
</feature>
<feature type="transmembrane region" description="Helical" evidence="7">
    <location>
        <begin position="274"/>
        <end position="299"/>
    </location>
</feature>
<feature type="transmembrane region" description="Helical" evidence="7">
    <location>
        <begin position="419"/>
        <end position="442"/>
    </location>
</feature>
<evidence type="ECO:0000256" key="2">
    <source>
        <dbReference type="ARBA" id="ARBA00022475"/>
    </source>
</evidence>
<comment type="subcellular location">
    <subcellularLocation>
        <location evidence="1">Cell membrane</location>
        <topology evidence="1">Multi-pass membrane protein</topology>
    </subcellularLocation>
</comment>
<dbReference type="PANTHER" id="PTHR30572">
    <property type="entry name" value="MEMBRANE COMPONENT OF TRANSPORTER-RELATED"/>
    <property type="match status" value="1"/>
</dbReference>
<feature type="transmembrane region" description="Helical" evidence="7">
    <location>
        <begin position="773"/>
        <end position="792"/>
    </location>
</feature>
<dbReference type="PANTHER" id="PTHR30572:SF4">
    <property type="entry name" value="ABC TRANSPORTER PERMEASE YTRF"/>
    <property type="match status" value="1"/>
</dbReference>
<keyword evidence="2" id="KW-1003">Cell membrane</keyword>
<dbReference type="EMBL" id="CP007128">
    <property type="protein sequence ID" value="AHG88828.1"/>
    <property type="molecule type" value="Genomic_DNA"/>
</dbReference>
<evidence type="ECO:0000313" key="10">
    <source>
        <dbReference type="EMBL" id="AHG88828.1"/>
    </source>
</evidence>
<feature type="domain" description="MacB-like periplasmic core" evidence="9">
    <location>
        <begin position="21"/>
        <end position="233"/>
    </location>
</feature>
<keyword evidence="4 7" id="KW-1133">Transmembrane helix</keyword>
<evidence type="ECO:0000256" key="6">
    <source>
        <dbReference type="ARBA" id="ARBA00038076"/>
    </source>
</evidence>
<feature type="transmembrane region" description="Helical" evidence="7">
    <location>
        <begin position="330"/>
        <end position="351"/>
    </location>
</feature>
<feature type="domain" description="MacB-like periplasmic core" evidence="9">
    <location>
        <begin position="458"/>
        <end position="629"/>
    </location>
</feature>
<feature type="transmembrane region" description="Helical" evidence="7">
    <location>
        <begin position="682"/>
        <end position="705"/>
    </location>
</feature>
<feature type="transmembrane region" description="Helical" evidence="7">
    <location>
        <begin position="20"/>
        <end position="45"/>
    </location>
</feature>
<dbReference type="GO" id="GO:0005886">
    <property type="term" value="C:plasma membrane"/>
    <property type="evidence" value="ECO:0007669"/>
    <property type="project" value="UniProtKB-SubCell"/>
</dbReference>
<keyword evidence="11" id="KW-1185">Reference proteome</keyword>
<evidence type="ECO:0000256" key="3">
    <source>
        <dbReference type="ARBA" id="ARBA00022692"/>
    </source>
</evidence>
<comment type="similarity">
    <text evidence="6">Belongs to the ABC-4 integral membrane protein family.</text>
</comment>
<name>W0RHE9_9BACT</name>
<dbReference type="Proteomes" id="UP000019151">
    <property type="component" value="Chromosome"/>
</dbReference>
<dbReference type="HOGENOM" id="CLU_009433_1_0_0"/>
<dbReference type="RefSeq" id="WP_025410354.1">
    <property type="nucleotide sequence ID" value="NZ_CP007128.1"/>
</dbReference>
<dbReference type="InterPro" id="IPR003838">
    <property type="entry name" value="ABC3_permease_C"/>
</dbReference>
<accession>W0RHE9</accession>
<reference evidence="10 11" key="1">
    <citation type="journal article" date="2014" name="Genome Announc.">
        <title>Genome Sequence and Methylome of Soil Bacterium Gemmatirosa kalamazoonensis KBS708T, a Member of the Rarely Cultivated Gemmatimonadetes Phylum.</title>
        <authorList>
            <person name="Debruyn J.M."/>
            <person name="Radosevich M."/>
            <person name="Wommack K.E."/>
            <person name="Polson S.W."/>
            <person name="Hauser L.J."/>
            <person name="Fawaz M.N."/>
            <person name="Korlach J."/>
            <person name="Tsai Y.C."/>
        </authorList>
    </citation>
    <scope>NUCLEOTIDE SEQUENCE [LARGE SCALE GENOMIC DNA]</scope>
    <source>
        <strain evidence="10 11">KBS708</strain>
    </source>
</reference>
<dbReference type="Pfam" id="PF02687">
    <property type="entry name" value="FtsX"/>
    <property type="match status" value="2"/>
</dbReference>
<dbReference type="eggNOG" id="COG0577">
    <property type="taxonomic scope" value="Bacteria"/>
</dbReference>
<evidence type="ECO:0000256" key="1">
    <source>
        <dbReference type="ARBA" id="ARBA00004651"/>
    </source>
</evidence>